<evidence type="ECO:0000256" key="3">
    <source>
        <dbReference type="SAM" id="MobiDB-lite"/>
    </source>
</evidence>
<keyword evidence="2" id="KW-0244">Early protein</keyword>
<proteinExistence type="inferred from homology"/>
<comment type="similarity">
    <text evidence="1">Belongs to the papillomaviridae E4 protein family.</text>
</comment>
<gene>
    <name evidence="4" type="primary">E1^E4</name>
</gene>
<dbReference type="Pfam" id="PF02711">
    <property type="entry name" value="Pap_E4"/>
    <property type="match status" value="1"/>
</dbReference>
<evidence type="ECO:0000313" key="5">
    <source>
        <dbReference type="Proteomes" id="UP000107876"/>
    </source>
</evidence>
<accession>A0A0U3A9Q3</accession>
<reference evidence="4 5" key="1">
    <citation type="submission" date="2015-07" db="EMBL/GenBank/DDBJ databases">
        <title>Case Report: Multifocal papilloma virus epithelial hyperplasia (Heck's Disease) incidence and KTP laser therapy in an adult chronic graft-versus-host disease patient.</title>
        <authorList>
            <person name="Mays J.W."/>
            <person name="Allen C.T."/>
            <person name="Curtis L.M."/>
            <person name="Van Doorslaer K."/>
            <person name="McBride A.A."/>
            <person name="Pavletic S."/>
        </authorList>
    </citation>
    <scope>NUCLEOTIDE SEQUENCE [LARGE SCALE GENOMIC DNA]</scope>
    <source>
        <strain evidence="4">McB_1/7/2015</strain>
    </source>
</reference>
<dbReference type="InterPro" id="IPR003861">
    <property type="entry name" value="Papilloma_E4"/>
</dbReference>
<protein>
    <submittedName>
        <fullName evidence="4">E1^E4</fullName>
    </submittedName>
</protein>
<dbReference type="EMBL" id="KT236450">
    <property type="protein sequence ID" value="ALT22404.1"/>
    <property type="molecule type" value="Genomic_DNA"/>
</dbReference>
<sequence>MADDTAPQPPKQRYPLLDLLNWYKPPTYTTPHLHPQPSQGVTATQTAQTEYYTKTPPRPPRRENDTDSLCSHQQSTCSTTASQTYPWTLDRKGSPLTITITSDGTRVEIRLRQ</sequence>
<evidence type="ECO:0000256" key="1">
    <source>
        <dbReference type="ARBA" id="ARBA00009551"/>
    </source>
</evidence>
<organism evidence="4 5">
    <name type="scientific">Human papillomavirus type 32</name>
    <dbReference type="NCBI Taxonomy" id="333763"/>
    <lineage>
        <taxon>Viruses</taxon>
        <taxon>Monodnaviria</taxon>
        <taxon>Shotokuvirae</taxon>
        <taxon>Cossaviricota</taxon>
        <taxon>Papovaviricetes</taxon>
        <taxon>Zurhausenvirales</taxon>
        <taxon>Papillomaviridae</taxon>
        <taxon>Firstpapillomavirinae</taxon>
        <taxon>Alphapapillomavirus</taxon>
        <taxon>Alphapapillomavirus 1</taxon>
    </lineage>
</organism>
<feature type="compositionally biased region" description="Low complexity" evidence="3">
    <location>
        <begin position="42"/>
        <end position="55"/>
    </location>
</feature>
<name>A0A0U3A9Q3_HPV32</name>
<feature type="region of interest" description="Disordered" evidence="3">
    <location>
        <begin position="28"/>
        <end position="82"/>
    </location>
</feature>
<organismHost>
    <name type="scientific">Homo sapiens</name>
    <name type="common">Human</name>
    <dbReference type="NCBI Taxonomy" id="9606"/>
</organismHost>
<evidence type="ECO:0000256" key="2">
    <source>
        <dbReference type="ARBA" id="ARBA00022518"/>
    </source>
</evidence>
<dbReference type="Proteomes" id="UP000107876">
    <property type="component" value="Genome"/>
</dbReference>
<feature type="compositionally biased region" description="Low complexity" evidence="3">
    <location>
        <begin position="71"/>
        <end position="82"/>
    </location>
</feature>
<evidence type="ECO:0000313" key="4">
    <source>
        <dbReference type="EMBL" id="ALT22404.1"/>
    </source>
</evidence>